<evidence type="ECO:0000313" key="3">
    <source>
        <dbReference type="Proteomes" id="UP000537141"/>
    </source>
</evidence>
<comment type="caution">
    <text evidence="2">The sequence shown here is derived from an EMBL/GenBank/DDBJ whole genome shotgun (WGS) entry which is preliminary data.</text>
</comment>
<evidence type="ECO:0000313" key="2">
    <source>
        <dbReference type="EMBL" id="MBB6544035.1"/>
    </source>
</evidence>
<protein>
    <submittedName>
        <fullName evidence="2">Uncharacterized protein</fullName>
    </submittedName>
</protein>
<dbReference type="InterPro" id="IPR021241">
    <property type="entry name" value="CsiV"/>
</dbReference>
<evidence type="ECO:0000256" key="1">
    <source>
        <dbReference type="SAM" id="SignalP"/>
    </source>
</evidence>
<organism evidence="2 3">
    <name type="scientific">Thalassotalea piscium</name>
    <dbReference type="NCBI Taxonomy" id="1230533"/>
    <lineage>
        <taxon>Bacteria</taxon>
        <taxon>Pseudomonadati</taxon>
        <taxon>Pseudomonadota</taxon>
        <taxon>Gammaproteobacteria</taxon>
        <taxon>Alteromonadales</taxon>
        <taxon>Colwelliaceae</taxon>
        <taxon>Thalassotalea</taxon>
    </lineage>
</organism>
<keyword evidence="1" id="KW-0732">Signal</keyword>
<proteinExistence type="predicted"/>
<gene>
    <name evidence="2" type="ORF">HNQ55_002559</name>
</gene>
<name>A0A7X0TUF8_9GAMM</name>
<dbReference type="Pfam" id="PF10972">
    <property type="entry name" value="CsiV"/>
    <property type="match status" value="1"/>
</dbReference>
<feature type="signal peptide" evidence="1">
    <location>
        <begin position="1"/>
        <end position="21"/>
    </location>
</feature>
<reference evidence="2 3" key="1">
    <citation type="submission" date="2020-08" db="EMBL/GenBank/DDBJ databases">
        <title>Genomic Encyclopedia of Type Strains, Phase IV (KMG-IV): sequencing the most valuable type-strain genomes for metagenomic binning, comparative biology and taxonomic classification.</title>
        <authorList>
            <person name="Goeker M."/>
        </authorList>
    </citation>
    <scope>NUCLEOTIDE SEQUENCE [LARGE SCALE GENOMIC DNA]</scope>
    <source>
        <strain evidence="2 3">DSM 26287</strain>
    </source>
</reference>
<dbReference type="RefSeq" id="WP_184424811.1">
    <property type="nucleotide sequence ID" value="NZ_AP027362.1"/>
</dbReference>
<keyword evidence="3" id="KW-1185">Reference proteome</keyword>
<dbReference type="AlphaFoldDB" id="A0A7X0TUF8"/>
<dbReference type="EMBL" id="JACHHU010000023">
    <property type="protein sequence ID" value="MBB6544035.1"/>
    <property type="molecule type" value="Genomic_DNA"/>
</dbReference>
<dbReference type="Proteomes" id="UP000537141">
    <property type="component" value="Unassembled WGS sequence"/>
</dbReference>
<feature type="chain" id="PRO_5031546962" evidence="1">
    <location>
        <begin position="22"/>
        <end position="507"/>
    </location>
</feature>
<accession>A0A7X0TUF8</accession>
<sequence>MKIKQAVTLLSSLILSSAVLAASQSNERWFDIEVILISQLADKSGLKEVFADDKKLPHFSKPLDLLTPYLSPDIAHLKQKLPFCNSENQLFQYHESAKLPSIIAVKSLESITDELNQPIVTSAEFKNANNTKLINTLEQEQSKNDDDFYSRVVTDKAQTYTQEGNVIPSQEQFNNIDDIHRQESNIDTTLTPEQVALVNAAEAYFSPIQFTYSSNVSTNSKLLCQITKSEFESLSPDKSRYSYLGFPINKVPSEISDIENLYNTAPYLLNKDSLALHDIVKQLRRSRDFRPILHIGWRQPVSSRRRAIPVKLFAGDNLQQHYLDELALYQAQKTQLLAQEQSLNTLLSENANDKEVLTEESQFQQNKEKQLARIIEKLATVTDDTSTLIADLEKPPLALELDSSAPDTFMFEPPKPPIQPWYLQGFMQIYINNNNRLNILADFNMLNLTLAEQETMKLRPNTPLNLQTITFKQRRQVISTETHYFDHPYMGMIVQIRRHKRPELPEN</sequence>